<keyword evidence="5 14" id="KW-0436">Ligase</keyword>
<dbReference type="InterPro" id="IPR000713">
    <property type="entry name" value="Mur_ligase_N"/>
</dbReference>
<evidence type="ECO:0000259" key="15">
    <source>
        <dbReference type="Pfam" id="PF01225"/>
    </source>
</evidence>
<dbReference type="Proteomes" id="UP001154240">
    <property type="component" value="Unassembled WGS sequence"/>
</dbReference>
<dbReference type="GO" id="GO:0008360">
    <property type="term" value="P:regulation of cell shape"/>
    <property type="evidence" value="ECO:0007669"/>
    <property type="project" value="UniProtKB-KW"/>
</dbReference>
<reference evidence="18" key="2">
    <citation type="submission" date="2022-10" db="EMBL/GenBank/DDBJ databases">
        <authorList>
            <person name="Aronson H.S."/>
        </authorList>
    </citation>
    <scope>NUCLEOTIDE SEQUENCE</scope>
    <source>
        <strain evidence="18">RS19-109</strain>
    </source>
</reference>
<dbReference type="InterPro" id="IPR036615">
    <property type="entry name" value="Mur_ligase_C_dom_sf"/>
</dbReference>
<dbReference type="AlphaFoldDB" id="A0A9X4MI17"/>
<dbReference type="GO" id="GO:0071555">
    <property type="term" value="P:cell wall organization"/>
    <property type="evidence" value="ECO:0007669"/>
    <property type="project" value="UniProtKB-KW"/>
</dbReference>
<evidence type="ECO:0000313" key="19">
    <source>
        <dbReference type="Proteomes" id="UP001154240"/>
    </source>
</evidence>
<comment type="caution">
    <text evidence="18">The sequence shown here is derived from an EMBL/GenBank/DDBJ whole genome shotgun (WGS) entry which is preliminary data.</text>
</comment>
<evidence type="ECO:0000256" key="8">
    <source>
        <dbReference type="ARBA" id="ARBA00022840"/>
    </source>
</evidence>
<feature type="domain" description="Mur ligase N-terminal catalytic" evidence="15">
    <location>
        <begin position="7"/>
        <end position="105"/>
    </location>
</feature>
<evidence type="ECO:0000259" key="17">
    <source>
        <dbReference type="Pfam" id="PF08245"/>
    </source>
</evidence>
<evidence type="ECO:0000256" key="13">
    <source>
        <dbReference type="ARBA" id="ARBA00047833"/>
    </source>
</evidence>
<feature type="domain" description="Mur ligase central" evidence="17">
    <location>
        <begin position="111"/>
        <end position="290"/>
    </location>
</feature>
<feature type="domain" description="Mur ligase C-terminal" evidence="16">
    <location>
        <begin position="312"/>
        <end position="443"/>
    </location>
</feature>
<evidence type="ECO:0000256" key="12">
    <source>
        <dbReference type="ARBA" id="ARBA00023316"/>
    </source>
</evidence>
<dbReference type="Pfam" id="PF01225">
    <property type="entry name" value="Mur_ligase"/>
    <property type="match status" value="1"/>
</dbReference>
<evidence type="ECO:0000256" key="4">
    <source>
        <dbReference type="ARBA" id="ARBA00022490"/>
    </source>
</evidence>
<dbReference type="SUPFAM" id="SSF53623">
    <property type="entry name" value="MurD-like peptide ligases, catalytic domain"/>
    <property type="match status" value="1"/>
</dbReference>
<evidence type="ECO:0000256" key="7">
    <source>
        <dbReference type="ARBA" id="ARBA00022741"/>
    </source>
</evidence>
<dbReference type="InterPro" id="IPR013221">
    <property type="entry name" value="Mur_ligase_cen"/>
</dbReference>
<evidence type="ECO:0000256" key="14">
    <source>
        <dbReference type="HAMAP-Rule" id="MF_00046"/>
    </source>
</evidence>
<comment type="similarity">
    <text evidence="14">Belongs to the MurCDEF family.</text>
</comment>
<evidence type="ECO:0000256" key="6">
    <source>
        <dbReference type="ARBA" id="ARBA00022618"/>
    </source>
</evidence>
<dbReference type="EMBL" id="JAPHEH010000001">
    <property type="protein sequence ID" value="MDG4475918.1"/>
    <property type="molecule type" value="Genomic_DNA"/>
</dbReference>
<evidence type="ECO:0000256" key="1">
    <source>
        <dbReference type="ARBA" id="ARBA00004496"/>
    </source>
</evidence>
<evidence type="ECO:0000256" key="5">
    <source>
        <dbReference type="ARBA" id="ARBA00022598"/>
    </source>
</evidence>
<keyword evidence="6 14" id="KW-0132">Cell division</keyword>
<dbReference type="EC" id="6.3.2.8" evidence="3 14"/>
<dbReference type="PANTHER" id="PTHR43445:SF3">
    <property type="entry name" value="UDP-N-ACETYLMURAMATE--L-ALANINE LIGASE"/>
    <property type="match status" value="1"/>
</dbReference>
<evidence type="ECO:0000256" key="11">
    <source>
        <dbReference type="ARBA" id="ARBA00023306"/>
    </source>
</evidence>
<organism evidence="18 19">
    <name type="scientific">Thiovibrio frasassiensis</name>
    <dbReference type="NCBI Taxonomy" id="2984131"/>
    <lineage>
        <taxon>Bacteria</taxon>
        <taxon>Pseudomonadati</taxon>
        <taxon>Thermodesulfobacteriota</taxon>
        <taxon>Desulfobulbia</taxon>
        <taxon>Desulfobulbales</taxon>
        <taxon>Thiovibrionaceae</taxon>
        <taxon>Thiovibrio</taxon>
    </lineage>
</organism>
<dbReference type="GO" id="GO:0005524">
    <property type="term" value="F:ATP binding"/>
    <property type="evidence" value="ECO:0007669"/>
    <property type="project" value="UniProtKB-UniRule"/>
</dbReference>
<sequence length="463" mass="49971">MYKKTQHIHFVGIGGIGMSGIAELLLNLGYVVSGSDLRESEITKRLAGLGGTVHVGHQGQWIAGADVVVTSSAVRENNPEVQAARGAHIPVIPRAEMLAELMRLKKYGIGVAGSHGKTTTTSMLGWLMAEAGLDPTVVIGGKVNSLGTNAKLGEGEFLVAEADESDGSFLKLSPVLEIVTNIDLEHLDHYRDIEEIKAAFLEFIEKLPFYGAAIVCLDDVNVASILPQIRKRVITYGLTSQAEVHARAVTAQGLTSVFEVCRNAEVLGEITLNVPGQHNVYNALAAITVALELDIPFPVIQQALKTFSGVQRRLQIKGEVNGVMVIDDYGHHPTEIRATLAAMRSAWPRKRLIVMFQPHRYTRTAGLFKEFSTAFHEADVLLLTEIYAASETPIEGVSGAALLQEIKLHGQKNAHFVADVGSLPRTVLGMVEPDDIVLTLGAGNIYQVGEELLEKLEQGHGAC</sequence>
<keyword evidence="8 14" id="KW-0067">ATP-binding</keyword>
<evidence type="ECO:0000256" key="2">
    <source>
        <dbReference type="ARBA" id="ARBA00004752"/>
    </source>
</evidence>
<dbReference type="Gene3D" id="3.90.190.20">
    <property type="entry name" value="Mur ligase, C-terminal domain"/>
    <property type="match status" value="1"/>
</dbReference>
<reference evidence="18" key="1">
    <citation type="journal article" date="2022" name="bioRxiv">
        <title>Thiovibrio frasassiensisgen. nov., sp. nov., an autotrophic, elemental sulfur disproportionating bacterium isolated from sulfidic karst sediment, and proposal of Thiovibrionaceae fam. nov.</title>
        <authorList>
            <person name="Aronson H."/>
            <person name="Thomas C."/>
            <person name="Bhattacharyya M."/>
            <person name="Eckstein S."/>
            <person name="Jensen S."/>
            <person name="Barco R."/>
            <person name="Macalady J."/>
            <person name="Amend J."/>
        </authorList>
    </citation>
    <scope>NUCLEOTIDE SEQUENCE</scope>
    <source>
        <strain evidence="18">RS19-109</strain>
    </source>
</reference>
<dbReference type="GO" id="GO:0008763">
    <property type="term" value="F:UDP-N-acetylmuramate-L-alanine ligase activity"/>
    <property type="evidence" value="ECO:0007669"/>
    <property type="project" value="UniProtKB-UniRule"/>
</dbReference>
<comment type="subcellular location">
    <subcellularLocation>
        <location evidence="1 14">Cytoplasm</location>
    </subcellularLocation>
</comment>
<dbReference type="NCBIfam" id="TIGR01082">
    <property type="entry name" value="murC"/>
    <property type="match status" value="1"/>
</dbReference>
<dbReference type="InterPro" id="IPR004101">
    <property type="entry name" value="Mur_ligase_C"/>
</dbReference>
<name>A0A9X4MI17_9BACT</name>
<keyword evidence="12 14" id="KW-0961">Cell wall biogenesis/degradation</keyword>
<dbReference type="GO" id="GO:0005737">
    <property type="term" value="C:cytoplasm"/>
    <property type="evidence" value="ECO:0007669"/>
    <property type="project" value="UniProtKB-SubCell"/>
</dbReference>
<keyword evidence="11 14" id="KW-0131">Cell cycle</keyword>
<dbReference type="SUPFAM" id="SSF51984">
    <property type="entry name" value="MurCD N-terminal domain"/>
    <property type="match status" value="1"/>
</dbReference>
<dbReference type="SUPFAM" id="SSF53244">
    <property type="entry name" value="MurD-like peptide ligases, peptide-binding domain"/>
    <property type="match status" value="1"/>
</dbReference>
<evidence type="ECO:0000256" key="9">
    <source>
        <dbReference type="ARBA" id="ARBA00022960"/>
    </source>
</evidence>
<proteinExistence type="inferred from homology"/>
<keyword evidence="10 14" id="KW-0573">Peptidoglycan synthesis</keyword>
<dbReference type="InterPro" id="IPR036565">
    <property type="entry name" value="Mur-like_cat_sf"/>
</dbReference>
<keyword evidence="4 14" id="KW-0963">Cytoplasm</keyword>
<dbReference type="InterPro" id="IPR050061">
    <property type="entry name" value="MurCDEF_pg_biosynth"/>
</dbReference>
<dbReference type="RefSeq" id="WP_307632892.1">
    <property type="nucleotide sequence ID" value="NZ_JAPHEH010000001.1"/>
</dbReference>
<evidence type="ECO:0000256" key="10">
    <source>
        <dbReference type="ARBA" id="ARBA00022984"/>
    </source>
</evidence>
<dbReference type="Pfam" id="PF08245">
    <property type="entry name" value="Mur_ligase_M"/>
    <property type="match status" value="1"/>
</dbReference>
<comment type="pathway">
    <text evidence="2 14">Cell wall biogenesis; peptidoglycan biosynthesis.</text>
</comment>
<feature type="binding site" evidence="14">
    <location>
        <begin position="113"/>
        <end position="119"/>
    </location>
    <ligand>
        <name>ATP</name>
        <dbReference type="ChEBI" id="CHEBI:30616"/>
    </ligand>
</feature>
<keyword evidence="9 14" id="KW-0133">Cell shape</keyword>
<evidence type="ECO:0000256" key="3">
    <source>
        <dbReference type="ARBA" id="ARBA00012211"/>
    </source>
</evidence>
<accession>A0A9X4MI17</accession>
<keyword evidence="7 14" id="KW-0547">Nucleotide-binding</keyword>
<gene>
    <name evidence="14 18" type="primary">murC</name>
    <name evidence="18" type="ORF">OLX77_07060</name>
</gene>
<dbReference type="Pfam" id="PF02875">
    <property type="entry name" value="Mur_ligase_C"/>
    <property type="match status" value="1"/>
</dbReference>
<dbReference type="PANTHER" id="PTHR43445">
    <property type="entry name" value="UDP-N-ACETYLMURAMATE--L-ALANINE LIGASE-RELATED"/>
    <property type="match status" value="1"/>
</dbReference>
<protein>
    <recommendedName>
        <fullName evidence="3 14">UDP-N-acetylmuramate--L-alanine ligase</fullName>
        <ecNumber evidence="3 14">6.3.2.8</ecNumber>
    </recommendedName>
    <alternativeName>
        <fullName evidence="14">UDP-N-acetylmuramoyl-L-alanine synthetase</fullName>
    </alternativeName>
</protein>
<keyword evidence="19" id="KW-1185">Reference proteome</keyword>
<evidence type="ECO:0000259" key="16">
    <source>
        <dbReference type="Pfam" id="PF02875"/>
    </source>
</evidence>
<dbReference type="GO" id="GO:0009252">
    <property type="term" value="P:peptidoglycan biosynthetic process"/>
    <property type="evidence" value="ECO:0007669"/>
    <property type="project" value="UniProtKB-UniRule"/>
</dbReference>
<dbReference type="HAMAP" id="MF_00046">
    <property type="entry name" value="MurC"/>
    <property type="match status" value="1"/>
</dbReference>
<evidence type="ECO:0000313" key="18">
    <source>
        <dbReference type="EMBL" id="MDG4475918.1"/>
    </source>
</evidence>
<dbReference type="GO" id="GO:0051301">
    <property type="term" value="P:cell division"/>
    <property type="evidence" value="ECO:0007669"/>
    <property type="project" value="UniProtKB-KW"/>
</dbReference>
<dbReference type="Gene3D" id="3.40.50.720">
    <property type="entry name" value="NAD(P)-binding Rossmann-like Domain"/>
    <property type="match status" value="1"/>
</dbReference>
<dbReference type="Gene3D" id="3.40.1190.10">
    <property type="entry name" value="Mur-like, catalytic domain"/>
    <property type="match status" value="1"/>
</dbReference>
<dbReference type="InterPro" id="IPR005758">
    <property type="entry name" value="UDP-N-AcMur_Ala_ligase_MurC"/>
</dbReference>
<comment type="catalytic activity">
    <reaction evidence="13 14">
        <text>UDP-N-acetyl-alpha-D-muramate + L-alanine + ATP = UDP-N-acetyl-alpha-D-muramoyl-L-alanine + ADP + phosphate + H(+)</text>
        <dbReference type="Rhea" id="RHEA:23372"/>
        <dbReference type="ChEBI" id="CHEBI:15378"/>
        <dbReference type="ChEBI" id="CHEBI:30616"/>
        <dbReference type="ChEBI" id="CHEBI:43474"/>
        <dbReference type="ChEBI" id="CHEBI:57972"/>
        <dbReference type="ChEBI" id="CHEBI:70757"/>
        <dbReference type="ChEBI" id="CHEBI:83898"/>
        <dbReference type="ChEBI" id="CHEBI:456216"/>
        <dbReference type="EC" id="6.3.2.8"/>
    </reaction>
</comment>
<comment type="function">
    <text evidence="14">Cell wall formation.</text>
</comment>